<dbReference type="PANTHER" id="PTHR46696">
    <property type="entry name" value="P450, PUTATIVE (EUROFUNG)-RELATED"/>
    <property type="match status" value="1"/>
</dbReference>
<evidence type="ECO:0000313" key="9">
    <source>
        <dbReference type="Proteomes" id="UP000217103"/>
    </source>
</evidence>
<keyword evidence="3 7" id="KW-0479">Metal-binding</keyword>
<dbReference type="InterPro" id="IPR001128">
    <property type="entry name" value="Cyt_P450"/>
</dbReference>
<dbReference type="GO" id="GO:0016705">
    <property type="term" value="F:oxidoreductase activity, acting on paired donors, with incorporation or reduction of molecular oxygen"/>
    <property type="evidence" value="ECO:0007669"/>
    <property type="project" value="InterPro"/>
</dbReference>
<keyword evidence="2 7" id="KW-0349">Heme</keyword>
<evidence type="ECO:0000256" key="4">
    <source>
        <dbReference type="ARBA" id="ARBA00023002"/>
    </source>
</evidence>
<evidence type="ECO:0000313" key="8">
    <source>
        <dbReference type="EMBL" id="SDR32362.1"/>
    </source>
</evidence>
<accession>A0A1H1I3Z4</accession>
<dbReference type="PRINTS" id="PR00359">
    <property type="entry name" value="BP450"/>
</dbReference>
<dbReference type="STRING" id="35622.SAMN04489764_5159"/>
<dbReference type="AlphaFoldDB" id="A0A1H1I3Z4"/>
<gene>
    <name evidence="8" type="ORF">SAMN04489764_5159</name>
</gene>
<dbReference type="Pfam" id="PF00067">
    <property type="entry name" value="p450"/>
    <property type="match status" value="1"/>
</dbReference>
<dbReference type="PROSITE" id="PS00086">
    <property type="entry name" value="CYTOCHROME_P450"/>
    <property type="match status" value="1"/>
</dbReference>
<protein>
    <submittedName>
        <fullName evidence="8">Cytochrome P450</fullName>
    </submittedName>
</protein>
<dbReference type="Proteomes" id="UP000217103">
    <property type="component" value="Unassembled WGS sequence"/>
</dbReference>
<keyword evidence="5 7" id="KW-0408">Iron</keyword>
<evidence type="ECO:0000256" key="5">
    <source>
        <dbReference type="ARBA" id="ARBA00023004"/>
    </source>
</evidence>
<dbReference type="EMBL" id="FNKK01000002">
    <property type="protein sequence ID" value="SDR32362.1"/>
    <property type="molecule type" value="Genomic_DNA"/>
</dbReference>
<organism evidence="8 9">
    <name type="scientific">Thermostaphylospora chromogena</name>
    <dbReference type="NCBI Taxonomy" id="35622"/>
    <lineage>
        <taxon>Bacteria</taxon>
        <taxon>Bacillati</taxon>
        <taxon>Actinomycetota</taxon>
        <taxon>Actinomycetes</taxon>
        <taxon>Streptosporangiales</taxon>
        <taxon>Thermomonosporaceae</taxon>
        <taxon>Thermostaphylospora</taxon>
    </lineage>
</organism>
<dbReference type="GO" id="GO:0004497">
    <property type="term" value="F:monooxygenase activity"/>
    <property type="evidence" value="ECO:0007669"/>
    <property type="project" value="UniProtKB-KW"/>
</dbReference>
<dbReference type="PANTHER" id="PTHR46696:SF6">
    <property type="entry name" value="P450, PUTATIVE (EUROFUNG)-RELATED"/>
    <property type="match status" value="1"/>
</dbReference>
<dbReference type="InterPro" id="IPR036396">
    <property type="entry name" value="Cyt_P450_sf"/>
</dbReference>
<evidence type="ECO:0000256" key="3">
    <source>
        <dbReference type="ARBA" id="ARBA00022723"/>
    </source>
</evidence>
<comment type="similarity">
    <text evidence="1 7">Belongs to the cytochrome P450 family.</text>
</comment>
<dbReference type="GO" id="GO:0020037">
    <property type="term" value="F:heme binding"/>
    <property type="evidence" value="ECO:0007669"/>
    <property type="project" value="InterPro"/>
</dbReference>
<dbReference type="GO" id="GO:0005506">
    <property type="term" value="F:iron ion binding"/>
    <property type="evidence" value="ECO:0007669"/>
    <property type="project" value="InterPro"/>
</dbReference>
<reference evidence="8 9" key="1">
    <citation type="submission" date="2016-10" db="EMBL/GenBank/DDBJ databases">
        <authorList>
            <person name="de Groot N.N."/>
        </authorList>
    </citation>
    <scope>NUCLEOTIDE SEQUENCE [LARGE SCALE GENOMIC DNA]</scope>
    <source>
        <strain evidence="8 9">DSM 43794</strain>
    </source>
</reference>
<dbReference type="SUPFAM" id="SSF48264">
    <property type="entry name" value="Cytochrome P450"/>
    <property type="match status" value="1"/>
</dbReference>
<dbReference type="InterPro" id="IPR002397">
    <property type="entry name" value="Cyt_P450_B"/>
</dbReference>
<dbReference type="InterPro" id="IPR017972">
    <property type="entry name" value="Cyt_P450_CS"/>
</dbReference>
<keyword evidence="9" id="KW-1185">Reference proteome</keyword>
<evidence type="ECO:0000256" key="1">
    <source>
        <dbReference type="ARBA" id="ARBA00010617"/>
    </source>
</evidence>
<keyword evidence="4 7" id="KW-0560">Oxidoreductase</keyword>
<dbReference type="FunFam" id="1.10.630.10:FF:000018">
    <property type="entry name" value="Cytochrome P450 monooxygenase"/>
    <property type="match status" value="1"/>
</dbReference>
<name>A0A1H1I3Z4_9ACTN</name>
<dbReference type="RefSeq" id="WP_165634881.1">
    <property type="nucleotide sequence ID" value="NZ_FNKK01000002.1"/>
</dbReference>
<keyword evidence="6 7" id="KW-0503">Monooxygenase</keyword>
<evidence type="ECO:0000256" key="6">
    <source>
        <dbReference type="ARBA" id="ARBA00023033"/>
    </source>
</evidence>
<evidence type="ECO:0000256" key="2">
    <source>
        <dbReference type="ARBA" id="ARBA00022617"/>
    </source>
</evidence>
<dbReference type="Gene3D" id="1.10.630.10">
    <property type="entry name" value="Cytochrome P450"/>
    <property type="match status" value="1"/>
</dbReference>
<sequence>MSIGDSYDPAGVHLADPYPLYDRARREEPVFYSPVLRAWVVTRYDDVAAVLRDPETYSSANPFTQVVEVSQAARRELMEGYPPFPDLIQSDGELHARLRAPIAAVLKPDRMKALEPYVREQARTLVEDFAADGEVEFMRSYAEPLPRRTIGRLCGLDEEQSRAVYAAMSAFLLLGSVRMTQEEELEAARAGVRLQRMLGELVRERYANPGPDAISEITAYHAEGGELTYAREAQTVANLMQLVIAGHITTVPMLGNAVTLLLTHREQWERLCADPSLIPGAVEELLRYGTPASGIYRDTTRDTELGGVHLPKGSRVVLRYTSANRDHARFDRADEFDITRKPSRHLSFGLGVHYCAGAPLARKTLAITLETLTTRLPGLRLASPVDLRPIYDIRHPVAVHLTW</sequence>
<proteinExistence type="inferred from homology"/>
<evidence type="ECO:0000256" key="7">
    <source>
        <dbReference type="RuleBase" id="RU000461"/>
    </source>
</evidence>